<dbReference type="PANTHER" id="PTHR11795:SF450">
    <property type="entry name" value="ABC TRANSPORTER PERMEASE PROTEIN"/>
    <property type="match status" value="1"/>
</dbReference>
<dbReference type="InterPro" id="IPR001851">
    <property type="entry name" value="ABC_transp_permease"/>
</dbReference>
<dbReference type="CDD" id="cd06582">
    <property type="entry name" value="TM_PBP1_LivH_like"/>
    <property type="match status" value="1"/>
</dbReference>
<feature type="transmembrane region" description="Helical" evidence="9">
    <location>
        <begin position="6"/>
        <end position="28"/>
    </location>
</feature>
<evidence type="ECO:0000256" key="7">
    <source>
        <dbReference type="ARBA" id="ARBA00023136"/>
    </source>
</evidence>
<evidence type="ECO:0000256" key="3">
    <source>
        <dbReference type="ARBA" id="ARBA00022475"/>
    </source>
</evidence>
<dbReference type="PANTHER" id="PTHR11795">
    <property type="entry name" value="BRANCHED-CHAIN AMINO ACID TRANSPORT SYSTEM PERMEASE PROTEIN LIVH"/>
    <property type="match status" value="1"/>
</dbReference>
<evidence type="ECO:0000256" key="1">
    <source>
        <dbReference type="ARBA" id="ARBA00004651"/>
    </source>
</evidence>
<reference evidence="10" key="1">
    <citation type="submission" date="2018-06" db="EMBL/GenBank/DDBJ databases">
        <authorList>
            <person name="Zhirakovskaya E."/>
        </authorList>
    </citation>
    <scope>NUCLEOTIDE SEQUENCE</scope>
</reference>
<feature type="transmembrane region" description="Helical" evidence="9">
    <location>
        <begin position="254"/>
        <end position="275"/>
    </location>
</feature>
<feature type="transmembrane region" description="Helical" evidence="9">
    <location>
        <begin position="135"/>
        <end position="157"/>
    </location>
</feature>
<dbReference type="AlphaFoldDB" id="A0A3B0SLN8"/>
<evidence type="ECO:0000256" key="8">
    <source>
        <dbReference type="ARBA" id="ARBA00037998"/>
    </source>
</evidence>
<sequence length="285" mass="29271">MTAVILDGIVLGLQFGLLGVGLTVVYGIGGVLNLAYGQLAVVAAIVMSLTMRSGLATGPAVLAGISAAVAIALLLNFTILKPVYKRDDEDRVLLSLLLTIGVAFIIDGFLVWRYPIEALSLNIDWDPVSILGVRMRAGSLLASAITLLAGGALIFFFRTTTTGKAVRSVIQDEVGARLCGVNPAAVRTLIFALSGVLAGLFATTQAMTSPVPISAGFDFTITALLVTVVGGLGSIRGAFLAGLILGVVNAMSSFYIGSYVTTIILLAAAALTIVVRPSGLFGAKA</sequence>
<keyword evidence="3" id="KW-1003">Cell membrane</keyword>
<dbReference type="InterPro" id="IPR052157">
    <property type="entry name" value="BCAA_transport_permease"/>
</dbReference>
<keyword evidence="5" id="KW-0029">Amino-acid transport</keyword>
<gene>
    <name evidence="10" type="ORF">MNBD_ACTINO02-3088</name>
</gene>
<feature type="transmembrane region" description="Helical" evidence="9">
    <location>
        <begin position="178"/>
        <end position="201"/>
    </location>
</feature>
<evidence type="ECO:0000313" key="10">
    <source>
        <dbReference type="EMBL" id="VAW05330.1"/>
    </source>
</evidence>
<keyword evidence="6 9" id="KW-1133">Transmembrane helix</keyword>
<proteinExistence type="inferred from homology"/>
<organism evidence="10">
    <name type="scientific">hydrothermal vent metagenome</name>
    <dbReference type="NCBI Taxonomy" id="652676"/>
    <lineage>
        <taxon>unclassified sequences</taxon>
        <taxon>metagenomes</taxon>
        <taxon>ecological metagenomes</taxon>
    </lineage>
</organism>
<feature type="transmembrane region" description="Helical" evidence="9">
    <location>
        <begin position="92"/>
        <end position="115"/>
    </location>
</feature>
<protein>
    <recommendedName>
        <fullName evidence="11">High-affinity branched-chain amino acid transport system permease protein LivH (TC 3.A.1.4.1)</fullName>
    </recommendedName>
</protein>
<feature type="transmembrane region" description="Helical" evidence="9">
    <location>
        <begin position="35"/>
        <end position="55"/>
    </location>
</feature>
<dbReference type="Pfam" id="PF02653">
    <property type="entry name" value="BPD_transp_2"/>
    <property type="match status" value="1"/>
</dbReference>
<evidence type="ECO:0000256" key="5">
    <source>
        <dbReference type="ARBA" id="ARBA00022970"/>
    </source>
</evidence>
<dbReference type="EMBL" id="UOEK01000315">
    <property type="protein sequence ID" value="VAW05330.1"/>
    <property type="molecule type" value="Genomic_DNA"/>
</dbReference>
<keyword evidence="7 9" id="KW-0472">Membrane</keyword>
<dbReference type="GO" id="GO:0022857">
    <property type="term" value="F:transmembrane transporter activity"/>
    <property type="evidence" value="ECO:0007669"/>
    <property type="project" value="InterPro"/>
</dbReference>
<evidence type="ECO:0000256" key="9">
    <source>
        <dbReference type="SAM" id="Phobius"/>
    </source>
</evidence>
<feature type="transmembrane region" description="Helical" evidence="9">
    <location>
        <begin position="61"/>
        <end position="80"/>
    </location>
</feature>
<evidence type="ECO:0008006" key="11">
    <source>
        <dbReference type="Google" id="ProtNLM"/>
    </source>
</evidence>
<keyword evidence="4 9" id="KW-0812">Transmembrane</keyword>
<evidence type="ECO:0000256" key="4">
    <source>
        <dbReference type="ARBA" id="ARBA00022692"/>
    </source>
</evidence>
<evidence type="ECO:0000256" key="6">
    <source>
        <dbReference type="ARBA" id="ARBA00022989"/>
    </source>
</evidence>
<keyword evidence="2" id="KW-0813">Transport</keyword>
<feature type="transmembrane region" description="Helical" evidence="9">
    <location>
        <begin position="221"/>
        <end position="247"/>
    </location>
</feature>
<comment type="similarity">
    <text evidence="8">Belongs to the binding-protein-dependent transport system permease family. LivHM subfamily.</text>
</comment>
<dbReference type="GO" id="GO:0005886">
    <property type="term" value="C:plasma membrane"/>
    <property type="evidence" value="ECO:0007669"/>
    <property type="project" value="UniProtKB-SubCell"/>
</dbReference>
<evidence type="ECO:0000256" key="2">
    <source>
        <dbReference type="ARBA" id="ARBA00022448"/>
    </source>
</evidence>
<accession>A0A3B0SLN8</accession>
<name>A0A3B0SLN8_9ZZZZ</name>
<comment type="subcellular location">
    <subcellularLocation>
        <location evidence="1">Cell membrane</location>
        <topology evidence="1">Multi-pass membrane protein</topology>
    </subcellularLocation>
</comment>
<dbReference type="GO" id="GO:0006865">
    <property type="term" value="P:amino acid transport"/>
    <property type="evidence" value="ECO:0007669"/>
    <property type="project" value="UniProtKB-KW"/>
</dbReference>